<keyword evidence="2" id="KW-1185">Reference proteome</keyword>
<sequence length="80" mass="8914">MTEPVSQAGAITGTPDTHYDLYWFIEKCLNNALRLQTFIVDAYSAGDTELATLFEKAKADSQKGAEQAQRLLYARLWAGE</sequence>
<protein>
    <submittedName>
        <fullName evidence="1">Uncharacterized protein</fullName>
    </submittedName>
</protein>
<organism evidence="1 2">
    <name type="scientific">Williamsia serinedens</name>
    <dbReference type="NCBI Taxonomy" id="391736"/>
    <lineage>
        <taxon>Bacteria</taxon>
        <taxon>Bacillati</taxon>
        <taxon>Actinomycetota</taxon>
        <taxon>Actinomycetes</taxon>
        <taxon>Mycobacteriales</taxon>
        <taxon>Nocardiaceae</taxon>
        <taxon>Williamsia</taxon>
    </lineage>
</organism>
<evidence type="ECO:0000313" key="2">
    <source>
        <dbReference type="Proteomes" id="UP001205740"/>
    </source>
</evidence>
<comment type="caution">
    <text evidence="1">The sequence shown here is derived from an EMBL/GenBank/DDBJ whole genome shotgun (WGS) entry which is preliminary data.</text>
</comment>
<proteinExistence type="predicted"/>
<dbReference type="EMBL" id="JAMTCG010000011">
    <property type="protein sequence ID" value="MCP2163022.1"/>
    <property type="molecule type" value="Genomic_DNA"/>
</dbReference>
<gene>
    <name evidence="1" type="ORF">LX12_004235</name>
</gene>
<name>A0ABT1H700_9NOCA</name>
<accession>A0ABT1H700</accession>
<dbReference type="Proteomes" id="UP001205740">
    <property type="component" value="Unassembled WGS sequence"/>
</dbReference>
<evidence type="ECO:0000313" key="1">
    <source>
        <dbReference type="EMBL" id="MCP2163022.1"/>
    </source>
</evidence>
<reference evidence="1 2" key="1">
    <citation type="submission" date="2022-06" db="EMBL/GenBank/DDBJ databases">
        <title>Genomic Encyclopedia of Archaeal and Bacterial Type Strains, Phase II (KMG-II): from individual species to whole genera.</title>
        <authorList>
            <person name="Goeker M."/>
        </authorList>
    </citation>
    <scope>NUCLEOTIDE SEQUENCE [LARGE SCALE GENOMIC DNA]</scope>
    <source>
        <strain evidence="1 2">DSM 45037</strain>
    </source>
</reference>